<dbReference type="GO" id="GO:0009318">
    <property type="term" value="C:exodeoxyribonuclease VII complex"/>
    <property type="evidence" value="ECO:0007669"/>
    <property type="project" value="UniProtKB-UniRule"/>
</dbReference>
<comment type="similarity">
    <text evidence="5 6">Belongs to the XseA family.</text>
</comment>
<dbReference type="HAMAP" id="MF_00378">
    <property type="entry name" value="Exonuc_7_L"/>
    <property type="match status" value="1"/>
</dbReference>
<feature type="region of interest" description="Disordered" evidence="7">
    <location>
        <begin position="461"/>
        <end position="481"/>
    </location>
</feature>
<evidence type="ECO:0000313" key="10">
    <source>
        <dbReference type="EMBL" id="NDL65759.1"/>
    </source>
</evidence>
<evidence type="ECO:0000256" key="4">
    <source>
        <dbReference type="ARBA" id="ARBA00022839"/>
    </source>
</evidence>
<evidence type="ECO:0000259" key="8">
    <source>
        <dbReference type="Pfam" id="PF02601"/>
    </source>
</evidence>
<comment type="caution">
    <text evidence="10">The sequence shown here is derived from an EMBL/GenBank/DDBJ whole genome shotgun (WGS) entry which is preliminary data.</text>
</comment>
<dbReference type="AlphaFoldDB" id="A0A845SNX0"/>
<dbReference type="Pfam" id="PF02601">
    <property type="entry name" value="Exonuc_VII_L"/>
    <property type="match status" value="1"/>
</dbReference>
<comment type="catalytic activity">
    <reaction evidence="5 6">
        <text>Exonucleolytic cleavage in either 5'- to 3'- or 3'- to 5'-direction to yield nucleoside 5'-phosphates.</text>
        <dbReference type="EC" id="3.1.11.6"/>
    </reaction>
</comment>
<evidence type="ECO:0000256" key="5">
    <source>
        <dbReference type="HAMAP-Rule" id="MF_00378"/>
    </source>
</evidence>
<evidence type="ECO:0000256" key="3">
    <source>
        <dbReference type="ARBA" id="ARBA00022801"/>
    </source>
</evidence>
<dbReference type="GO" id="GO:0006308">
    <property type="term" value="P:DNA catabolic process"/>
    <property type="evidence" value="ECO:0007669"/>
    <property type="project" value="UniProtKB-UniRule"/>
</dbReference>
<evidence type="ECO:0000256" key="7">
    <source>
        <dbReference type="SAM" id="MobiDB-lite"/>
    </source>
</evidence>
<reference evidence="10 11" key="2">
    <citation type="submission" date="2020-02" db="EMBL/GenBank/DDBJ databases">
        <title>The new genus of Enterobacteriales.</title>
        <authorList>
            <person name="Kim I.S."/>
        </authorList>
    </citation>
    <scope>NUCLEOTIDE SEQUENCE [LARGE SCALE GENOMIC DNA]</scope>
    <source>
        <strain evidence="10 11">SAP-6</strain>
    </source>
</reference>
<dbReference type="InterPro" id="IPR020579">
    <property type="entry name" value="Exonuc_VII_lsu_C"/>
</dbReference>
<evidence type="ECO:0000256" key="1">
    <source>
        <dbReference type="ARBA" id="ARBA00022490"/>
    </source>
</evidence>
<protein>
    <recommendedName>
        <fullName evidence="5">Exodeoxyribonuclease 7 large subunit</fullName>
        <ecNumber evidence="5">3.1.11.6</ecNumber>
    </recommendedName>
    <alternativeName>
        <fullName evidence="5">Exodeoxyribonuclease VII large subunit</fullName>
        <shortName evidence="5">Exonuclease VII large subunit</shortName>
    </alternativeName>
</protein>
<comment type="function">
    <text evidence="5">Bidirectionally degrades single-stranded DNA into large acid-insoluble oligonucleotides, which are then degraded further into small acid-soluble oligonucleotides.</text>
</comment>
<comment type="subcellular location">
    <subcellularLocation>
        <location evidence="5 6">Cytoplasm</location>
    </subcellularLocation>
</comment>
<keyword evidence="2 5" id="KW-0540">Nuclease</keyword>
<dbReference type="PANTHER" id="PTHR30008:SF0">
    <property type="entry name" value="EXODEOXYRIBONUCLEASE 7 LARGE SUBUNIT"/>
    <property type="match status" value="1"/>
</dbReference>
<feature type="domain" description="Exonuclease VII large subunit C-terminal" evidence="8">
    <location>
        <begin position="126"/>
        <end position="461"/>
    </location>
</feature>
<gene>
    <name evidence="5 10" type="primary">xseA</name>
    <name evidence="10" type="ORF">GRH90_23780</name>
</gene>
<dbReference type="EMBL" id="WUBS01000021">
    <property type="protein sequence ID" value="NDL65759.1"/>
    <property type="molecule type" value="Genomic_DNA"/>
</dbReference>
<dbReference type="Pfam" id="PF13742">
    <property type="entry name" value="tRNA_anti_2"/>
    <property type="match status" value="1"/>
</dbReference>
<accession>A0A845SNX0</accession>
<evidence type="ECO:0000313" key="11">
    <source>
        <dbReference type="Proteomes" id="UP000461443"/>
    </source>
</evidence>
<keyword evidence="4 5" id="KW-0269">Exonuclease</keyword>
<dbReference type="GO" id="GO:0003676">
    <property type="term" value="F:nucleic acid binding"/>
    <property type="evidence" value="ECO:0007669"/>
    <property type="project" value="InterPro"/>
</dbReference>
<dbReference type="CDD" id="cd04489">
    <property type="entry name" value="ExoVII_LU_OBF"/>
    <property type="match status" value="1"/>
</dbReference>
<dbReference type="RefSeq" id="WP_162368466.1">
    <property type="nucleotide sequence ID" value="NZ_WUBS01000021.1"/>
</dbReference>
<comment type="subunit">
    <text evidence="5">Heterooligomer composed of large and small subunits.</text>
</comment>
<dbReference type="GO" id="GO:0008855">
    <property type="term" value="F:exodeoxyribonuclease VII activity"/>
    <property type="evidence" value="ECO:0007669"/>
    <property type="project" value="UniProtKB-UniRule"/>
</dbReference>
<keyword evidence="1 5" id="KW-0963">Cytoplasm</keyword>
<evidence type="ECO:0000256" key="2">
    <source>
        <dbReference type="ARBA" id="ARBA00022722"/>
    </source>
</evidence>
<keyword evidence="3 5" id="KW-0378">Hydrolase</keyword>
<name>A0A845SNX0_9GAMM</name>
<dbReference type="EC" id="3.1.11.6" evidence="5"/>
<proteinExistence type="inferred from homology"/>
<dbReference type="PANTHER" id="PTHR30008">
    <property type="entry name" value="EXODEOXYRIBONUCLEASE 7 LARGE SUBUNIT"/>
    <property type="match status" value="1"/>
</dbReference>
<feature type="domain" description="OB-fold nucleic acid binding" evidence="9">
    <location>
        <begin position="10"/>
        <end position="103"/>
    </location>
</feature>
<dbReference type="GO" id="GO:0005737">
    <property type="term" value="C:cytoplasm"/>
    <property type="evidence" value="ECO:0007669"/>
    <property type="project" value="UniProtKB-SubCell"/>
</dbReference>
<organism evidence="10 11">
    <name type="scientific">Acerihabitans arboris</name>
    <dbReference type="NCBI Taxonomy" id="2691583"/>
    <lineage>
        <taxon>Bacteria</taxon>
        <taxon>Pseudomonadati</taxon>
        <taxon>Pseudomonadota</taxon>
        <taxon>Gammaproteobacteria</taxon>
        <taxon>Enterobacterales</taxon>
        <taxon>Pectobacteriaceae</taxon>
        <taxon>Acerihabitans</taxon>
    </lineage>
</organism>
<evidence type="ECO:0000256" key="6">
    <source>
        <dbReference type="RuleBase" id="RU004355"/>
    </source>
</evidence>
<dbReference type="InterPro" id="IPR003753">
    <property type="entry name" value="Exonuc_VII_L"/>
</dbReference>
<dbReference type="NCBIfam" id="TIGR00237">
    <property type="entry name" value="xseA"/>
    <property type="match status" value="1"/>
</dbReference>
<sequence>MSSPPTALIFTVSRLNQTVRELLEGEMGQVWLTGEISNFSQPSSGHWYFTLKDDRAQVRCAMFRNSNRRVTFAPRNGQQVLVRAALTLYEPRGEYQLVTESMQPAGDGLLQQQFEQLKQRLSAEGLFDHIHKQPLPSPARRVGVITSASGAALHDILNILRRRDPSLPVVIYPTQVQGQDAPAQIVRAIETANRRGECDVLIVGRGGGSLEDLWSFNDERVARAIFASRLPVVSAVGHETDVTIADFIADLRAPTPSAAAELVSRNQLELVRQLRSQQQRLEMAMDYFMAQRLQILTRMQHRLQQQHPHLRLARQQTALMKLRRRLDDSLQGQLRQARLRQERLLRRLNQQAPLPRISHAQQRMQALGYRLRRAIGGRLNQQGQVQALRYRLTQGMTRRLSGQQRTFGMLCSQLEAVSPLKTLARGFSVTTDSQGALIKQTRQVKAGDILSTRLEDGQVESRVLSVKPAAPAPKPRAKKAR</sequence>
<evidence type="ECO:0000259" key="9">
    <source>
        <dbReference type="Pfam" id="PF13742"/>
    </source>
</evidence>
<dbReference type="InterPro" id="IPR025824">
    <property type="entry name" value="OB-fold_nuc-bd_dom"/>
</dbReference>
<keyword evidence="11" id="KW-1185">Reference proteome</keyword>
<reference evidence="10 11" key="1">
    <citation type="submission" date="2019-12" db="EMBL/GenBank/DDBJ databases">
        <authorList>
            <person name="Lee S.D."/>
        </authorList>
    </citation>
    <scope>NUCLEOTIDE SEQUENCE [LARGE SCALE GENOMIC DNA]</scope>
    <source>
        <strain evidence="10 11">SAP-6</strain>
    </source>
</reference>
<dbReference type="Proteomes" id="UP000461443">
    <property type="component" value="Unassembled WGS sequence"/>
</dbReference>